<evidence type="ECO:0000256" key="2">
    <source>
        <dbReference type="ARBA" id="ARBA00022679"/>
    </source>
</evidence>
<feature type="binding site" evidence="4">
    <location>
        <position position="165"/>
    </location>
    <ligand>
        <name>Zn(2+)</name>
        <dbReference type="ChEBI" id="CHEBI:29105"/>
    </ligand>
</feature>
<dbReference type="GO" id="GO:0017136">
    <property type="term" value="F:histone deacetylase activity, NAD-dependent"/>
    <property type="evidence" value="ECO:0007669"/>
    <property type="project" value="TreeGrafter"/>
</dbReference>
<dbReference type="Gene3D" id="3.30.1600.10">
    <property type="entry name" value="SIR2/SIRT2 'Small Domain"/>
    <property type="match status" value="1"/>
</dbReference>
<proteinExistence type="predicted"/>
<dbReference type="NCBIfam" id="NF001753">
    <property type="entry name" value="PRK00481.1-3"/>
    <property type="match status" value="1"/>
</dbReference>
<evidence type="ECO:0000313" key="7">
    <source>
        <dbReference type="Proteomes" id="UP000237819"/>
    </source>
</evidence>
<feature type="domain" description="Deacetylase sirtuin-type" evidence="5">
    <location>
        <begin position="11"/>
        <end position="261"/>
    </location>
</feature>
<accession>A0A2S8GJC7</accession>
<reference evidence="6 7" key="1">
    <citation type="submission" date="2018-02" db="EMBL/GenBank/DDBJ databases">
        <title>Comparative genomes isolates from brazilian mangrove.</title>
        <authorList>
            <person name="Araujo J.E."/>
            <person name="Taketani R.G."/>
            <person name="Silva M.C.P."/>
            <person name="Loureco M.V."/>
            <person name="Andreote F.D."/>
        </authorList>
    </citation>
    <scope>NUCLEOTIDE SEQUENCE [LARGE SCALE GENOMIC DNA]</scope>
    <source>
        <strain evidence="6 7">Nap-Phe MGV</strain>
    </source>
</reference>
<dbReference type="CDD" id="cd01407">
    <property type="entry name" value="SIR2-fam"/>
    <property type="match status" value="1"/>
</dbReference>
<organism evidence="6 7">
    <name type="scientific">Blastopirellula marina</name>
    <dbReference type="NCBI Taxonomy" id="124"/>
    <lineage>
        <taxon>Bacteria</taxon>
        <taxon>Pseudomonadati</taxon>
        <taxon>Planctomycetota</taxon>
        <taxon>Planctomycetia</taxon>
        <taxon>Pirellulales</taxon>
        <taxon>Pirellulaceae</taxon>
        <taxon>Blastopirellula</taxon>
    </lineage>
</organism>
<keyword evidence="4" id="KW-0479">Metal-binding</keyword>
<feature type="binding site" evidence="4">
    <location>
        <position position="143"/>
    </location>
    <ligand>
        <name>Zn(2+)</name>
        <dbReference type="ChEBI" id="CHEBI:29105"/>
    </ligand>
</feature>
<dbReference type="Pfam" id="PF02146">
    <property type="entry name" value="SIR2"/>
    <property type="match status" value="1"/>
</dbReference>
<evidence type="ECO:0000259" key="5">
    <source>
        <dbReference type="PROSITE" id="PS50305"/>
    </source>
</evidence>
<dbReference type="InterPro" id="IPR050134">
    <property type="entry name" value="NAD-dep_sirtuin_deacylases"/>
</dbReference>
<dbReference type="InterPro" id="IPR003000">
    <property type="entry name" value="Sirtuin"/>
</dbReference>
<keyword evidence="4" id="KW-0862">Zinc</keyword>
<comment type="caution">
    <text evidence="6">The sequence shown here is derived from an EMBL/GenBank/DDBJ whole genome shotgun (WGS) entry which is preliminary data.</text>
</comment>
<dbReference type="GO" id="GO:0046872">
    <property type="term" value="F:metal ion binding"/>
    <property type="evidence" value="ECO:0007669"/>
    <property type="project" value="UniProtKB-KW"/>
</dbReference>
<dbReference type="EMBL" id="PUHZ01000019">
    <property type="protein sequence ID" value="PQO44557.1"/>
    <property type="molecule type" value="Genomic_DNA"/>
</dbReference>
<name>A0A2S8GJC7_9BACT</name>
<keyword evidence="2" id="KW-0808">Transferase</keyword>
<dbReference type="InterPro" id="IPR029035">
    <property type="entry name" value="DHS-like_NAD/FAD-binding_dom"/>
</dbReference>
<dbReference type="GO" id="GO:0070403">
    <property type="term" value="F:NAD+ binding"/>
    <property type="evidence" value="ECO:0007669"/>
    <property type="project" value="InterPro"/>
</dbReference>
<dbReference type="SUPFAM" id="SSF52467">
    <property type="entry name" value="DHS-like NAD/FAD-binding domain"/>
    <property type="match status" value="1"/>
</dbReference>
<dbReference type="Gene3D" id="3.40.50.1220">
    <property type="entry name" value="TPP-binding domain"/>
    <property type="match status" value="1"/>
</dbReference>
<dbReference type="InterPro" id="IPR026591">
    <property type="entry name" value="Sirtuin_cat_small_dom_sf"/>
</dbReference>
<dbReference type="EC" id="2.3.1.286" evidence="1"/>
<dbReference type="Proteomes" id="UP000237819">
    <property type="component" value="Unassembled WGS sequence"/>
</dbReference>
<dbReference type="InterPro" id="IPR026590">
    <property type="entry name" value="Ssirtuin_cat_dom"/>
</dbReference>
<feature type="binding site" evidence="4">
    <location>
        <position position="140"/>
    </location>
    <ligand>
        <name>Zn(2+)</name>
        <dbReference type="ChEBI" id="CHEBI:29105"/>
    </ligand>
</feature>
<evidence type="ECO:0000256" key="4">
    <source>
        <dbReference type="PROSITE-ProRule" id="PRU00236"/>
    </source>
</evidence>
<protein>
    <recommendedName>
        <fullName evidence="1">protein acetyllysine N-acetyltransferase</fullName>
        <ecNumber evidence="1">2.3.1.286</ecNumber>
    </recommendedName>
</protein>
<dbReference type="PANTHER" id="PTHR11085">
    <property type="entry name" value="NAD-DEPENDENT PROTEIN DEACYLASE SIRTUIN-5, MITOCHONDRIAL-RELATED"/>
    <property type="match status" value="1"/>
</dbReference>
<feature type="binding site" evidence="4">
    <location>
        <position position="168"/>
    </location>
    <ligand>
        <name>Zn(2+)</name>
        <dbReference type="ChEBI" id="CHEBI:29105"/>
    </ligand>
</feature>
<feature type="active site" description="Proton acceptor" evidence="4">
    <location>
        <position position="132"/>
    </location>
</feature>
<dbReference type="PROSITE" id="PS50305">
    <property type="entry name" value="SIRTUIN"/>
    <property type="match status" value="1"/>
</dbReference>
<evidence type="ECO:0000256" key="3">
    <source>
        <dbReference type="ARBA" id="ARBA00023027"/>
    </source>
</evidence>
<evidence type="ECO:0000313" key="6">
    <source>
        <dbReference type="EMBL" id="PQO44557.1"/>
    </source>
</evidence>
<dbReference type="AlphaFoldDB" id="A0A2S8GJC7"/>
<keyword evidence="3" id="KW-0520">NAD</keyword>
<dbReference type="PANTHER" id="PTHR11085:SF10">
    <property type="entry name" value="NAD-DEPENDENT PROTEIN DEACYLASE SIRTUIN-5, MITOCHONDRIAL-RELATED"/>
    <property type="match status" value="1"/>
</dbReference>
<sequence length="261" mass="28541">MGSNEGNFFGINRVTSGIKLTALWLRRAKSAVVFTGAGISTESGIPDFRSPGGVWSKYRTVYFDEFCESPAARHEYWAQKTEAHVEFAAAEPNTGHRTIAKWEAQDRIRGVITQNIDGLHKLAGSQDVLELHGTAREVSCLDCNARFPVDPFVEQFRATSVVPPCPDCREGRLKHATVSFGQMLPEQTLHRAQRWCEEADLVISVGSSLVVYPAAGLPELAKRRGAKLVIINRDETGLDAIADMLIEGSCGEALEAIDAAL</sequence>
<gene>
    <name evidence="6" type="ORF">C5Y93_19310</name>
</gene>
<evidence type="ECO:0000256" key="1">
    <source>
        <dbReference type="ARBA" id="ARBA00012928"/>
    </source>
</evidence>